<dbReference type="AlphaFoldDB" id="A0AA86U7F9"/>
<reference evidence="4" key="1">
    <citation type="submission" date="2023-06" db="EMBL/GenBank/DDBJ databases">
        <authorList>
            <person name="Kurt Z."/>
        </authorList>
    </citation>
    <scope>NUCLEOTIDE SEQUENCE</scope>
</reference>
<dbReference type="PROSITE" id="PS50067">
    <property type="entry name" value="KINESIN_MOTOR_2"/>
    <property type="match status" value="1"/>
</dbReference>
<evidence type="ECO:0000313" key="5">
    <source>
        <dbReference type="EMBL" id="CAL6070586.1"/>
    </source>
</evidence>
<dbReference type="GO" id="GO:0005524">
    <property type="term" value="F:ATP binding"/>
    <property type="evidence" value="ECO:0007669"/>
    <property type="project" value="UniProtKB-UniRule"/>
</dbReference>
<comment type="caution">
    <text evidence="4">The sequence shown here is derived from an EMBL/GenBank/DDBJ whole genome shotgun (WGS) entry which is preliminary data.</text>
</comment>
<keyword evidence="1" id="KW-0505">Motor protein</keyword>
<dbReference type="EMBL" id="CATOUU010000754">
    <property type="protein sequence ID" value="CAI9945925.1"/>
    <property type="molecule type" value="Genomic_DNA"/>
</dbReference>
<dbReference type="InterPro" id="IPR027640">
    <property type="entry name" value="Kinesin-like_fam"/>
</dbReference>
<dbReference type="SMART" id="SM00129">
    <property type="entry name" value="KISc"/>
    <property type="match status" value="1"/>
</dbReference>
<dbReference type="Gene3D" id="3.40.850.10">
    <property type="entry name" value="Kinesin motor domain"/>
    <property type="match status" value="1"/>
</dbReference>
<evidence type="ECO:0000259" key="3">
    <source>
        <dbReference type="PROSITE" id="PS50067"/>
    </source>
</evidence>
<keyword evidence="2" id="KW-0175">Coiled coil</keyword>
<dbReference type="InterPro" id="IPR001752">
    <property type="entry name" value="Kinesin_motor_dom"/>
</dbReference>
<keyword evidence="6" id="KW-1185">Reference proteome</keyword>
<dbReference type="Pfam" id="PF00225">
    <property type="entry name" value="Kinesin"/>
    <property type="match status" value="1"/>
</dbReference>
<dbReference type="InterPro" id="IPR027417">
    <property type="entry name" value="P-loop_NTPase"/>
</dbReference>
<dbReference type="GO" id="GO:0015630">
    <property type="term" value="C:microtubule cytoskeleton"/>
    <property type="evidence" value="ECO:0007669"/>
    <property type="project" value="TreeGrafter"/>
</dbReference>
<evidence type="ECO:0000313" key="4">
    <source>
        <dbReference type="EMBL" id="CAI9945925.1"/>
    </source>
</evidence>
<evidence type="ECO:0000256" key="1">
    <source>
        <dbReference type="PROSITE-ProRule" id="PRU00283"/>
    </source>
</evidence>
<feature type="coiled-coil region" evidence="2">
    <location>
        <begin position="422"/>
        <end position="456"/>
    </location>
</feature>
<protein>
    <submittedName>
        <fullName evidence="4">Kinesin</fullName>
    </submittedName>
</protein>
<evidence type="ECO:0000313" key="6">
    <source>
        <dbReference type="Proteomes" id="UP001642409"/>
    </source>
</evidence>
<feature type="coiled-coil region" evidence="2">
    <location>
        <begin position="251"/>
        <end position="330"/>
    </location>
</feature>
<gene>
    <name evidence="4" type="ORF">HINF_LOCUS33570</name>
    <name evidence="5" type="ORF">HINF_LOCUS54603</name>
</gene>
<comment type="similarity">
    <text evidence="1">Belongs to the TRAFAC class myosin-kinesin ATPase superfamily. Kinesin family.</text>
</comment>
<dbReference type="PANTHER" id="PTHR47972:SF28">
    <property type="entry name" value="KINESIN-LIKE PROTEIN KLP-3"/>
    <property type="match status" value="1"/>
</dbReference>
<feature type="binding site" evidence="1">
    <location>
        <begin position="613"/>
        <end position="620"/>
    </location>
    <ligand>
        <name>ATP</name>
        <dbReference type="ChEBI" id="CHEBI:30616"/>
    </ligand>
</feature>
<dbReference type="GO" id="GO:0003777">
    <property type="term" value="F:microtubule motor activity"/>
    <property type="evidence" value="ECO:0007669"/>
    <property type="project" value="InterPro"/>
</dbReference>
<dbReference type="PANTHER" id="PTHR47972">
    <property type="entry name" value="KINESIN-LIKE PROTEIN KLP-3"/>
    <property type="match status" value="1"/>
</dbReference>
<feature type="domain" description="Kinesin motor" evidence="3">
    <location>
        <begin position="529"/>
        <end position="871"/>
    </location>
</feature>
<keyword evidence="1" id="KW-0547">Nucleotide-binding</keyword>
<dbReference type="CDD" id="cd17039">
    <property type="entry name" value="Ubl_ubiquitin_like"/>
    <property type="match status" value="1"/>
</dbReference>
<dbReference type="InterPro" id="IPR036961">
    <property type="entry name" value="Kinesin_motor_dom_sf"/>
</dbReference>
<reference evidence="5 6" key="2">
    <citation type="submission" date="2024-07" db="EMBL/GenBank/DDBJ databases">
        <authorList>
            <person name="Akdeniz Z."/>
        </authorList>
    </citation>
    <scope>NUCLEOTIDE SEQUENCE [LARGE SCALE GENOMIC DNA]</scope>
</reference>
<organism evidence="4">
    <name type="scientific">Hexamita inflata</name>
    <dbReference type="NCBI Taxonomy" id="28002"/>
    <lineage>
        <taxon>Eukaryota</taxon>
        <taxon>Metamonada</taxon>
        <taxon>Diplomonadida</taxon>
        <taxon>Hexamitidae</taxon>
        <taxon>Hexamitinae</taxon>
        <taxon>Hexamita</taxon>
    </lineage>
</organism>
<dbReference type="GO" id="GO:0008017">
    <property type="term" value="F:microtubule binding"/>
    <property type="evidence" value="ECO:0007669"/>
    <property type="project" value="InterPro"/>
</dbReference>
<name>A0AA86U7F9_9EUKA</name>
<evidence type="ECO:0000256" key="2">
    <source>
        <dbReference type="SAM" id="Coils"/>
    </source>
</evidence>
<sequence length="881" mass="101500">MDKISFTVVCEENGKKYKISFKQQAYNLVSIRHIRDHVRKTLQSTVLFELYFNGNLLLDSQFCHELGIQDGSTVIMKLVYARPGYDKQQNFNQFQSEVRKQQEDSLKKQIQRFNLAEDNIPHLTAKRNEIYEADFNEEPEVDLLSQYAKQMSDLDVIGQFNPQKTNYQSQLADTLKSVEQMQVQPNKFMNKSRNDYELQEDQPMDMTSSVQYSTVEVKKTPAKKPPKPRSTEMLLSQAKQPYANDEQIKQMEQFILEQKLEQERQKELERQKEIENERKIQDLQQQIQNLTKNAQRDTQLELERKMQEQIDRLKQDYEQKLQQIQITQNQQFTYQQNSQQMIQNQVQTPQMLRINESPVSSGIAHSNHSFNNSLTQNVFSNTAIQQSIMPQPVVQNAPIQPNTQVSTINDSFVPLPVENQKQKQLQKQNKLLAHEIDNLEKVLQLLDNQKQILDQDYQNQKQVHSQAQSTLRTLQSQQSSLDPTKLQNKLFHYKLVRSKQDLIKTTTQLQNFSQNRRKLHNQVEDLKGNIRVFVRVRPHTQLEKKNYEQFQNSFQILSDQNIQFLQQNSSVPTQYKFFRVYNDNASQQTLFNDVKPLIQSALDGYNIFVGGFGNTGSGKTYTILGDDGDSASVDKTQYGRLGVLPRSVVELFKQLNELKSDFQVELAMVELYCDSLIDLLEEGEMENVSANSSMSNLSQNQNEKLQIRKTQNGDTYIKNLSWVRTRTAEELISYLGPGLEKRHISPTALNDRSSRSHTIIYIKLKQKMSSSTLIFADLAGSERVEKSNSTGQRMKEAQYINQSLAALGDVMSALSQKKAFVPYRNNKLTMLLQPGMGGNSKSVLFVCVSPLATCLGESFCSLQFGARAKAVQNVAVKGLYE</sequence>
<dbReference type="Proteomes" id="UP001642409">
    <property type="component" value="Unassembled WGS sequence"/>
</dbReference>
<accession>A0AA86U7F9</accession>
<proteinExistence type="inferred from homology"/>
<dbReference type="GO" id="GO:0007018">
    <property type="term" value="P:microtubule-based movement"/>
    <property type="evidence" value="ECO:0007669"/>
    <property type="project" value="InterPro"/>
</dbReference>
<keyword evidence="1" id="KW-0067">ATP-binding</keyword>
<dbReference type="EMBL" id="CAXDID020000284">
    <property type="protein sequence ID" value="CAL6070586.1"/>
    <property type="molecule type" value="Genomic_DNA"/>
</dbReference>
<dbReference type="PRINTS" id="PR00380">
    <property type="entry name" value="KINESINHEAVY"/>
</dbReference>
<dbReference type="SUPFAM" id="SSF52540">
    <property type="entry name" value="P-loop containing nucleoside triphosphate hydrolases"/>
    <property type="match status" value="1"/>
</dbReference>